<dbReference type="STRING" id="1183438.GKIL_1189"/>
<dbReference type="Gene3D" id="3.40.50.880">
    <property type="match status" value="1"/>
</dbReference>
<dbReference type="PANTHER" id="PTHR36175">
    <property type="entry name" value="CYANOPHYCINASE"/>
    <property type="match status" value="1"/>
</dbReference>
<dbReference type="eggNOG" id="COG4242">
    <property type="taxonomic scope" value="Bacteria"/>
</dbReference>
<dbReference type="PANTHER" id="PTHR36175:SF1">
    <property type="entry name" value="CYANOPHYCINASE"/>
    <property type="match status" value="1"/>
</dbReference>
<protein>
    <submittedName>
        <fullName evidence="5">Cyanophycinase</fullName>
    </submittedName>
</protein>
<evidence type="ECO:0000256" key="4">
    <source>
        <dbReference type="ARBA" id="ARBA00022825"/>
    </source>
</evidence>
<comment type="similarity">
    <text evidence="1">Belongs to the peptidase S51 family.</text>
</comment>
<evidence type="ECO:0000256" key="2">
    <source>
        <dbReference type="ARBA" id="ARBA00022670"/>
    </source>
</evidence>
<keyword evidence="2" id="KW-0645">Protease</keyword>
<dbReference type="InterPro" id="IPR029062">
    <property type="entry name" value="Class_I_gatase-like"/>
</dbReference>
<reference evidence="5 6" key="1">
    <citation type="journal article" date="2013" name="PLoS ONE">
        <title>Cultivation and Complete Genome Sequencing of Gloeobacter kilaueensis sp. nov., from a Lava Cave in Kilauea Caldera, Hawai'i.</title>
        <authorList>
            <person name="Saw J.H."/>
            <person name="Schatz M."/>
            <person name="Brown M.V."/>
            <person name="Kunkel D.D."/>
            <person name="Foster J.S."/>
            <person name="Shick H."/>
            <person name="Christensen S."/>
            <person name="Hou S."/>
            <person name="Wan X."/>
            <person name="Donachie S.P."/>
        </authorList>
    </citation>
    <scope>NUCLEOTIDE SEQUENCE [LARGE SCALE GENOMIC DNA]</scope>
    <source>
        <strain evidence="6">JS</strain>
    </source>
</reference>
<evidence type="ECO:0000313" key="5">
    <source>
        <dbReference type="EMBL" id="AGY57435.1"/>
    </source>
</evidence>
<dbReference type="GO" id="GO:0006508">
    <property type="term" value="P:proteolysis"/>
    <property type="evidence" value="ECO:0007669"/>
    <property type="project" value="UniProtKB-KW"/>
</dbReference>
<dbReference type="RefSeq" id="WP_023172519.1">
    <property type="nucleotide sequence ID" value="NC_022600.1"/>
</dbReference>
<dbReference type="AlphaFoldDB" id="U5QIF5"/>
<keyword evidence="6" id="KW-1185">Reference proteome</keyword>
<dbReference type="CDD" id="cd03145">
    <property type="entry name" value="GAT1_cyanophycinase"/>
    <property type="match status" value="1"/>
</dbReference>
<sequence>MVKIVINRALSWLWLPLMLVWVQAAAAGVIVAAGGGAEGDVGDTGSWSYRLYRKLVQNGDVTGDGRIKVVILSTADEDSFLPDYFVWLGASSATNVKVASLADANNAAIVAPLQDADVVFIKGGDQGVYYDAWNGTLLESSIRTVVVTRGGAIGGTSAGAMSLPQYSFAGGQDLISLDVLTDAKTPYLNDASDGGSGIHTDFLGFVANALIDTHFTKRGRLGRLLGLLGKAVQDNNATGILAIGIEEQTGIAVTGTSAEVVGTGSVDFIQQTGSTVLRRDSGRPLYYTHLRLDRLTEGWQFDLSSKLPNLSTRPATAVAVSYPGDGSANSGALTIQGDYPSDAQQFAHTVLYAPDAYSAPTGSASPYIKSSLGLIDAQNTDSRGAIQQSIFRALYDYPSYTGFLVAFSGQLERTSTSPDNLQFKRNTAQSGSEAATIVLDGKALTYKDLSPYVSLEDSGSGTLKAAAFVNLAVDVLAESNATSRGATYNTRTHSVVGGP</sequence>
<organism evidence="5 6">
    <name type="scientific">Gloeobacter kilaueensis (strain ATCC BAA-2537 / CCAP 1431/1 / ULC 316 / JS1)</name>
    <dbReference type="NCBI Taxonomy" id="1183438"/>
    <lineage>
        <taxon>Bacteria</taxon>
        <taxon>Bacillati</taxon>
        <taxon>Cyanobacteriota</taxon>
        <taxon>Cyanophyceae</taxon>
        <taxon>Gloeobacterales</taxon>
        <taxon>Gloeobacteraceae</taxon>
        <taxon>Gloeobacter</taxon>
    </lineage>
</organism>
<dbReference type="GO" id="GO:0008236">
    <property type="term" value="F:serine-type peptidase activity"/>
    <property type="evidence" value="ECO:0007669"/>
    <property type="project" value="UniProtKB-KW"/>
</dbReference>
<dbReference type="Pfam" id="PF03575">
    <property type="entry name" value="Peptidase_S51"/>
    <property type="match status" value="1"/>
</dbReference>
<keyword evidence="3" id="KW-0378">Hydrolase</keyword>
<dbReference type="SUPFAM" id="SSF52317">
    <property type="entry name" value="Class I glutamine amidotransferase-like"/>
    <property type="match status" value="1"/>
</dbReference>
<dbReference type="InterPro" id="IPR005320">
    <property type="entry name" value="Peptidase_S51"/>
</dbReference>
<name>U5QIF5_GLOK1</name>
<dbReference type="HOGENOM" id="CLU_564705_0_0_3"/>
<evidence type="ECO:0000256" key="3">
    <source>
        <dbReference type="ARBA" id="ARBA00022801"/>
    </source>
</evidence>
<dbReference type="KEGG" id="glj:GKIL_1189"/>
<gene>
    <name evidence="5" type="ORF">GKIL_1189</name>
</gene>
<accession>U5QIF5</accession>
<keyword evidence="4" id="KW-0720">Serine protease</keyword>
<proteinExistence type="inferred from homology"/>
<dbReference type="EMBL" id="CP003587">
    <property type="protein sequence ID" value="AGY57435.1"/>
    <property type="molecule type" value="Genomic_DNA"/>
</dbReference>
<dbReference type="Proteomes" id="UP000017396">
    <property type="component" value="Chromosome"/>
</dbReference>
<evidence type="ECO:0000313" key="6">
    <source>
        <dbReference type="Proteomes" id="UP000017396"/>
    </source>
</evidence>
<evidence type="ECO:0000256" key="1">
    <source>
        <dbReference type="ARBA" id="ARBA00006534"/>
    </source>
</evidence>